<dbReference type="PANTHER" id="PTHR33116:SF86">
    <property type="entry name" value="REVERSE TRANSCRIPTASE DOMAIN-CONTAINING PROTEIN"/>
    <property type="match status" value="1"/>
</dbReference>
<dbReference type="GO" id="GO:0008168">
    <property type="term" value="F:methyltransferase activity"/>
    <property type="evidence" value="ECO:0007669"/>
    <property type="project" value="UniProtKB-KW"/>
</dbReference>
<dbReference type="Proteomes" id="UP000325315">
    <property type="component" value="Unassembled WGS sequence"/>
</dbReference>
<keyword evidence="3" id="KW-1185">Reference proteome</keyword>
<reference evidence="3" key="1">
    <citation type="journal article" date="2019" name="Plant Biotechnol. J.">
        <title>Genome sequencing of the Australian wild diploid species Gossypium australe highlights disease resistance and delayed gland morphogenesis.</title>
        <authorList>
            <person name="Cai Y."/>
            <person name="Cai X."/>
            <person name="Wang Q."/>
            <person name="Wang P."/>
            <person name="Zhang Y."/>
            <person name="Cai C."/>
            <person name="Xu Y."/>
            <person name="Wang K."/>
            <person name="Zhou Z."/>
            <person name="Wang C."/>
            <person name="Geng S."/>
            <person name="Li B."/>
            <person name="Dong Q."/>
            <person name="Hou Y."/>
            <person name="Wang H."/>
            <person name="Ai P."/>
            <person name="Liu Z."/>
            <person name="Yi F."/>
            <person name="Sun M."/>
            <person name="An G."/>
            <person name="Cheng J."/>
            <person name="Zhang Y."/>
            <person name="Shi Q."/>
            <person name="Xie Y."/>
            <person name="Shi X."/>
            <person name="Chang Y."/>
            <person name="Huang F."/>
            <person name="Chen Y."/>
            <person name="Hong S."/>
            <person name="Mi L."/>
            <person name="Sun Q."/>
            <person name="Zhang L."/>
            <person name="Zhou B."/>
            <person name="Peng R."/>
            <person name="Zhang X."/>
            <person name="Liu F."/>
        </authorList>
    </citation>
    <scope>NUCLEOTIDE SEQUENCE [LARGE SCALE GENOMIC DNA]</scope>
    <source>
        <strain evidence="3">cv. PA1801</strain>
    </source>
</reference>
<name>A0A5B6WHI0_9ROSI</name>
<feature type="transmembrane region" description="Helical" evidence="1">
    <location>
        <begin position="36"/>
        <end position="57"/>
    </location>
</feature>
<comment type="caution">
    <text evidence="2">The sequence shown here is derived from an EMBL/GenBank/DDBJ whole genome shotgun (WGS) entry which is preliminary data.</text>
</comment>
<keyword evidence="1" id="KW-0472">Membrane</keyword>
<accession>A0A5B6WHI0</accession>
<keyword evidence="2" id="KW-0489">Methyltransferase</keyword>
<protein>
    <submittedName>
        <fullName evidence="2">Caffeic acid 3-O-methyltransferase-like</fullName>
    </submittedName>
</protein>
<dbReference type="OrthoDB" id="997411at2759"/>
<evidence type="ECO:0000313" key="3">
    <source>
        <dbReference type="Proteomes" id="UP000325315"/>
    </source>
</evidence>
<keyword evidence="2" id="KW-0808">Transferase</keyword>
<keyword evidence="1" id="KW-1133">Transmembrane helix</keyword>
<sequence length="89" mass="10042">MKAMLKMKVVNNLDGYLGLPIPIGKKKYNAVKRSTVGLRGFCLMGSIPTYVFSVFLAPKGVLEEIQSMISRVWWSGGENKRGWNMMAWD</sequence>
<organism evidence="2 3">
    <name type="scientific">Gossypium australe</name>
    <dbReference type="NCBI Taxonomy" id="47621"/>
    <lineage>
        <taxon>Eukaryota</taxon>
        <taxon>Viridiplantae</taxon>
        <taxon>Streptophyta</taxon>
        <taxon>Embryophyta</taxon>
        <taxon>Tracheophyta</taxon>
        <taxon>Spermatophyta</taxon>
        <taxon>Magnoliopsida</taxon>
        <taxon>eudicotyledons</taxon>
        <taxon>Gunneridae</taxon>
        <taxon>Pentapetalae</taxon>
        <taxon>rosids</taxon>
        <taxon>malvids</taxon>
        <taxon>Malvales</taxon>
        <taxon>Malvaceae</taxon>
        <taxon>Malvoideae</taxon>
        <taxon>Gossypium</taxon>
    </lineage>
</organism>
<dbReference type="PANTHER" id="PTHR33116">
    <property type="entry name" value="REVERSE TRANSCRIPTASE ZINC-BINDING DOMAIN-CONTAINING PROTEIN-RELATED-RELATED"/>
    <property type="match status" value="1"/>
</dbReference>
<dbReference type="EMBL" id="SMMG02000003">
    <property type="protein sequence ID" value="KAA3481341.1"/>
    <property type="molecule type" value="Genomic_DNA"/>
</dbReference>
<dbReference type="AlphaFoldDB" id="A0A5B6WHI0"/>
<gene>
    <name evidence="2" type="ORF">EPI10_021713</name>
</gene>
<dbReference type="GO" id="GO:0032259">
    <property type="term" value="P:methylation"/>
    <property type="evidence" value="ECO:0007669"/>
    <property type="project" value="UniProtKB-KW"/>
</dbReference>
<keyword evidence="1" id="KW-0812">Transmembrane</keyword>
<proteinExistence type="predicted"/>
<evidence type="ECO:0000256" key="1">
    <source>
        <dbReference type="SAM" id="Phobius"/>
    </source>
</evidence>
<evidence type="ECO:0000313" key="2">
    <source>
        <dbReference type="EMBL" id="KAA3481341.1"/>
    </source>
</evidence>